<reference evidence="2 3" key="1">
    <citation type="submission" date="2008-04" db="EMBL/GenBank/DDBJ databases">
        <title>Complete sequence of chromosome of Natranaerobius thermophilus JW/NM-WN-LF.</title>
        <authorList>
            <consortium name="US DOE Joint Genome Institute"/>
            <person name="Copeland A."/>
            <person name="Lucas S."/>
            <person name="Lapidus A."/>
            <person name="Glavina del Rio T."/>
            <person name="Dalin E."/>
            <person name="Tice H."/>
            <person name="Bruce D."/>
            <person name="Goodwin L."/>
            <person name="Pitluck S."/>
            <person name="Chertkov O."/>
            <person name="Brettin T."/>
            <person name="Detter J.C."/>
            <person name="Han C."/>
            <person name="Kuske C.R."/>
            <person name="Schmutz J."/>
            <person name="Larimer F."/>
            <person name="Land M."/>
            <person name="Hauser L."/>
            <person name="Kyrpides N."/>
            <person name="Lykidis A."/>
            <person name="Mesbah N.M."/>
            <person name="Wiegel J."/>
        </authorList>
    </citation>
    <scope>NUCLEOTIDE SEQUENCE [LARGE SCALE GENOMIC DNA]</scope>
    <source>
        <strain evidence="3">ATCC BAA-1301 / DSM 18059 / JW/NM-WN-LF</strain>
    </source>
</reference>
<evidence type="ECO:0000313" key="2">
    <source>
        <dbReference type="EMBL" id="ACB85121.1"/>
    </source>
</evidence>
<dbReference type="EMBL" id="CP001034">
    <property type="protein sequence ID" value="ACB85121.1"/>
    <property type="molecule type" value="Genomic_DNA"/>
</dbReference>
<dbReference type="HOGENOM" id="CLU_844200_0_0_9"/>
<dbReference type="InterPro" id="IPR011042">
    <property type="entry name" value="6-blade_b-propeller_TolB-like"/>
</dbReference>
<sequence>MLKRYKMCSTQLVAFISDKEGCIVLKKISYLTLLIILLFSLAACNETRDTSYEDSQISTKESKEKASNSDSDIPANDLTEMRGSDLRVRRVNLDSLSLDGEHYEFPEEALEMLDSTHINISYPLVFDGYKVYNLEKEKLLFTVEDIISNLEKDWGETIAVNDVPSFGEKEFEPDFFQYIDNASLSPSSKKVAFSIHNYLAATYTSIIGIFNIENNEINFVEGPSKGQVNEISWSPDEKHFAYTISSIMEGDESDKINLYVINSKDFNKTASAKPLELFEEEIAKERAQEELYRRIKLSEWLDDRKVAVQLKYVDKNDNVKEKFIESIKY</sequence>
<dbReference type="InParanoid" id="B2A419"/>
<proteinExistence type="predicted"/>
<dbReference type="Gene3D" id="2.120.10.30">
    <property type="entry name" value="TolB, C-terminal domain"/>
    <property type="match status" value="1"/>
</dbReference>
<name>B2A419_NATTJ</name>
<feature type="region of interest" description="Disordered" evidence="1">
    <location>
        <begin position="52"/>
        <end position="78"/>
    </location>
</feature>
<protein>
    <submittedName>
        <fullName evidence="2">Uncharacterized protein</fullName>
    </submittedName>
</protein>
<dbReference type="AlphaFoldDB" id="B2A419"/>
<evidence type="ECO:0000313" key="3">
    <source>
        <dbReference type="Proteomes" id="UP000001683"/>
    </source>
</evidence>
<dbReference type="Proteomes" id="UP000001683">
    <property type="component" value="Chromosome"/>
</dbReference>
<dbReference type="SUPFAM" id="SSF82171">
    <property type="entry name" value="DPP6 N-terminal domain-like"/>
    <property type="match status" value="1"/>
</dbReference>
<evidence type="ECO:0000256" key="1">
    <source>
        <dbReference type="SAM" id="MobiDB-lite"/>
    </source>
</evidence>
<reference evidence="2 3" key="2">
    <citation type="journal article" date="2011" name="J. Bacteriol.">
        <title>Complete genome sequence of the anaerobic, halophilic alkalithermophile Natranaerobius thermophilus JW/NM-WN-LF.</title>
        <authorList>
            <person name="Zhao B."/>
            <person name="Mesbah N.M."/>
            <person name="Dalin E."/>
            <person name="Goodwin L."/>
            <person name="Nolan M."/>
            <person name="Pitluck S."/>
            <person name="Chertkov O."/>
            <person name="Brettin T.S."/>
            <person name="Han J."/>
            <person name="Larimer F.W."/>
            <person name="Land M.L."/>
            <person name="Hauser L."/>
            <person name="Kyrpides N."/>
            <person name="Wiegel J."/>
        </authorList>
    </citation>
    <scope>NUCLEOTIDE SEQUENCE [LARGE SCALE GENOMIC DNA]</scope>
    <source>
        <strain evidence="3">ATCC BAA-1301 / DSM 18059 / JW/NM-WN-LF</strain>
    </source>
</reference>
<dbReference type="KEGG" id="nth:Nther_1543"/>
<keyword evidence="3" id="KW-1185">Reference proteome</keyword>
<gene>
    <name evidence="2" type="ordered locus">Nther_1543</name>
</gene>
<accession>B2A419</accession>
<organism evidence="2 3">
    <name type="scientific">Natranaerobius thermophilus (strain ATCC BAA-1301 / DSM 18059 / JW/NM-WN-LF)</name>
    <dbReference type="NCBI Taxonomy" id="457570"/>
    <lineage>
        <taxon>Bacteria</taxon>
        <taxon>Bacillati</taxon>
        <taxon>Bacillota</taxon>
        <taxon>Clostridia</taxon>
        <taxon>Natranaerobiales</taxon>
        <taxon>Natranaerobiaceae</taxon>
        <taxon>Natranaerobius</taxon>
    </lineage>
</organism>